<name>A0A160PGS6_9HYPH</name>
<keyword evidence="2" id="KW-1133">Transmembrane helix</keyword>
<feature type="compositionally biased region" description="Pro residues" evidence="1">
    <location>
        <begin position="307"/>
        <end position="330"/>
    </location>
</feature>
<evidence type="ECO:0000313" key="3">
    <source>
        <dbReference type="EMBL" id="BAU91503.1"/>
    </source>
</evidence>
<dbReference type="PANTHER" id="PTHR38766:SF1">
    <property type="entry name" value="FLAGELLAR PROTEIN FLIO"/>
    <property type="match status" value="1"/>
</dbReference>
<feature type="compositionally biased region" description="Low complexity" evidence="1">
    <location>
        <begin position="211"/>
        <end position="224"/>
    </location>
</feature>
<keyword evidence="2" id="KW-0812">Transmembrane</keyword>
<feature type="compositionally biased region" description="Low complexity" evidence="1">
    <location>
        <begin position="286"/>
        <end position="306"/>
    </location>
</feature>
<dbReference type="RefSeq" id="WP_096485598.1">
    <property type="nucleotide sequence ID" value="NZ_AP014809.1"/>
</dbReference>
<dbReference type="InterPro" id="IPR052205">
    <property type="entry name" value="FliO/MopB"/>
</dbReference>
<feature type="transmembrane region" description="Helical" evidence="2">
    <location>
        <begin position="12"/>
        <end position="34"/>
    </location>
</feature>
<feature type="compositionally biased region" description="Basic and acidic residues" evidence="1">
    <location>
        <begin position="360"/>
        <end position="391"/>
    </location>
</feature>
<protein>
    <submittedName>
        <fullName evidence="3">Trans-sialidase</fullName>
    </submittedName>
</protein>
<feature type="region of interest" description="Disordered" evidence="1">
    <location>
        <begin position="153"/>
        <end position="408"/>
    </location>
</feature>
<feature type="compositionally biased region" description="Pro residues" evidence="1">
    <location>
        <begin position="258"/>
        <end position="285"/>
    </location>
</feature>
<dbReference type="AlphaFoldDB" id="A0A160PGS6"/>
<keyword evidence="2" id="KW-0472">Membrane</keyword>
<dbReference type="PANTHER" id="PTHR38766">
    <property type="entry name" value="FLAGELLAR PROTEIN FLIO"/>
    <property type="match status" value="1"/>
</dbReference>
<accession>A0A160PGS6</accession>
<dbReference type="OrthoDB" id="8456606at2"/>
<organism evidence="3 4">
    <name type="scientific">Methylorubrum populi</name>
    <dbReference type="NCBI Taxonomy" id="223967"/>
    <lineage>
        <taxon>Bacteria</taxon>
        <taxon>Pseudomonadati</taxon>
        <taxon>Pseudomonadota</taxon>
        <taxon>Alphaproteobacteria</taxon>
        <taxon>Hyphomicrobiales</taxon>
        <taxon>Methylobacteriaceae</taxon>
        <taxon>Methylorubrum</taxon>
    </lineage>
</organism>
<reference evidence="3 4" key="1">
    <citation type="journal article" date="2016" name="Genome Announc.">
        <title>Complete Genome Sequence of Methylobacterium populi P-1M, Isolated from Pink-Pigmented Household Biofilm.</title>
        <authorList>
            <person name="Morohoshi T."/>
            <person name="Ikeda T."/>
        </authorList>
    </citation>
    <scope>NUCLEOTIDE SEQUENCE [LARGE SCALE GENOMIC DNA]</scope>
    <source>
        <strain evidence="3 4">P-1M</strain>
    </source>
</reference>
<gene>
    <name evidence="3" type="ORF">MPPM_2898</name>
</gene>
<dbReference type="EMBL" id="AP014809">
    <property type="protein sequence ID" value="BAU91503.1"/>
    <property type="molecule type" value="Genomic_DNA"/>
</dbReference>
<sequence length="423" mass="44109">MQAFFSSEGPLALQFLVIFVVILVLLLIAALLFVRLSGRGLTLSAGAGQRGRQPRLGIVDIYELDRQRQLILLRRDNVEHLLLVGGPNDVVVERHIQRGAGSRYAAEGHARSGEIGAVEPGGIETPRTDPFFDSPMPPTFAMPEVVPAAVPGAPPVTDRAAPLDPGLFEPEISPADAPPRPATPVSRLMRRTAPPVVSPRPETASERTLRPEPAAAASAPEAAPVMASREPRAVDPAVLSDMARQLQVALKRPSSAVTPPPGGTGEAPPSPPAPKPGEPLPPRPDPIAAAMAASRPAEPARSAPSAAVPPPPSVRPEPAPAAVPSPPASEPKPEPGPEPKPASAAKPVAPPQFVAPSRPEPAKSEPVKSEATRPEPARAEPPKPEPPKAEAPEPAGQGQNPFSVEEIEAEFARLLGRPLDSKS</sequence>
<dbReference type="Proteomes" id="UP000218288">
    <property type="component" value="Chromosome"/>
</dbReference>
<proteinExistence type="predicted"/>
<evidence type="ECO:0000313" key="4">
    <source>
        <dbReference type="Proteomes" id="UP000218288"/>
    </source>
</evidence>
<evidence type="ECO:0000256" key="1">
    <source>
        <dbReference type="SAM" id="MobiDB-lite"/>
    </source>
</evidence>
<evidence type="ECO:0000256" key="2">
    <source>
        <dbReference type="SAM" id="Phobius"/>
    </source>
</evidence>